<name>A0A328UG10_9FIRM</name>
<proteinExistence type="predicted"/>
<evidence type="ECO:0000313" key="1">
    <source>
        <dbReference type="EMBL" id="RAQ22152.1"/>
    </source>
</evidence>
<evidence type="ECO:0000313" key="2">
    <source>
        <dbReference type="Proteomes" id="UP000249377"/>
    </source>
</evidence>
<dbReference type="Proteomes" id="UP000249377">
    <property type="component" value="Unassembled WGS sequence"/>
</dbReference>
<protein>
    <submittedName>
        <fullName evidence="1">DUF4364 domain-containing protein</fullName>
    </submittedName>
</protein>
<comment type="caution">
    <text evidence="1">The sequence shown here is derived from an EMBL/GenBank/DDBJ whole genome shotgun (WGS) entry which is preliminary data.</text>
</comment>
<sequence>MEYDAFIGGIEPGGLRNKNEIRILLCYLVNSIGAPLSREDVLSIMQEHGFANYFEVTDALAELTANGSLAADGDPPVYHAVSQTKLIAGQLDKVLPLSVREKAIAAAVNLLAKARREQENKVTIQQTSKGYNVHCHISGGDLELMNISLYVPDEHQAKLVRKAFHKSPETVYQVLLALLTENPDLAKKAFE</sequence>
<dbReference type="AlphaFoldDB" id="A0A328UG10"/>
<accession>A0A328UG10</accession>
<reference evidence="1 2" key="1">
    <citation type="submission" date="2018-06" db="EMBL/GenBank/DDBJ databases">
        <title>Noncontiguous genome sequence of Ruminococcaceae bacterium ASD2818.</title>
        <authorList>
            <person name="Chaplin A.V."/>
            <person name="Sokolova S.R."/>
            <person name="Kochetkova T.O."/>
            <person name="Goltsov A.Y."/>
            <person name="Trofimov D.Y."/>
            <person name="Efimov B.A."/>
        </authorList>
    </citation>
    <scope>NUCLEOTIDE SEQUENCE [LARGE SCALE GENOMIC DNA]</scope>
    <source>
        <strain evidence="1 2">ASD2818</strain>
    </source>
</reference>
<dbReference type="InterPro" id="IPR025374">
    <property type="entry name" value="DUF4364"/>
</dbReference>
<gene>
    <name evidence="1" type="ORF">DPQ25_13500</name>
</gene>
<dbReference type="EMBL" id="QLYR01000015">
    <property type="protein sequence ID" value="RAQ22152.1"/>
    <property type="molecule type" value="Genomic_DNA"/>
</dbReference>
<dbReference type="Pfam" id="PF14277">
    <property type="entry name" value="DUF4364"/>
    <property type="match status" value="1"/>
</dbReference>
<organism evidence="1 2">
    <name type="scientific">Hydrogeniiclostridium mannosilyticum</name>
    <dbReference type="NCBI Taxonomy" id="2764322"/>
    <lineage>
        <taxon>Bacteria</taxon>
        <taxon>Bacillati</taxon>
        <taxon>Bacillota</taxon>
        <taxon>Clostridia</taxon>
        <taxon>Eubacteriales</taxon>
        <taxon>Acutalibacteraceae</taxon>
        <taxon>Hydrogeniiclostridium</taxon>
    </lineage>
</organism>
<keyword evidence="2" id="KW-1185">Reference proteome</keyword>
<dbReference type="RefSeq" id="WP_112333701.1">
    <property type="nucleotide sequence ID" value="NZ_JADPHD010000005.1"/>
</dbReference>